<dbReference type="InterPro" id="IPR013324">
    <property type="entry name" value="RNA_pol_sigma_r3/r4-like"/>
</dbReference>
<dbReference type="SUPFAM" id="SSF88946">
    <property type="entry name" value="Sigma2 domain of RNA polymerase sigma factors"/>
    <property type="match status" value="1"/>
</dbReference>
<comment type="similarity">
    <text evidence="1">Belongs to the sigma-70 factor family. ECF subfamily.</text>
</comment>
<dbReference type="CDD" id="cd06171">
    <property type="entry name" value="Sigma70_r4"/>
    <property type="match status" value="1"/>
</dbReference>
<dbReference type="InterPro" id="IPR007627">
    <property type="entry name" value="RNA_pol_sigma70_r2"/>
</dbReference>
<dbReference type="AlphaFoldDB" id="A0A1Z3NAW1"/>
<dbReference type="Gene3D" id="1.10.10.10">
    <property type="entry name" value="Winged helix-like DNA-binding domain superfamily/Winged helix DNA-binding domain"/>
    <property type="match status" value="1"/>
</dbReference>
<reference evidence="8 9" key="1">
    <citation type="submission" date="2017-04" db="EMBL/GenBank/DDBJ databases">
        <title>Whole genome sequence of Bdellovibrio bacteriovorus strain SSB218315.</title>
        <authorList>
            <person name="Oyedara O."/>
            <person name="Rodriguez-Perez M.A."/>
        </authorList>
    </citation>
    <scope>NUCLEOTIDE SEQUENCE [LARGE SCALE GENOMIC DNA]</scope>
    <source>
        <strain evidence="8 9">SSB218315</strain>
    </source>
</reference>
<dbReference type="InterPro" id="IPR013325">
    <property type="entry name" value="RNA_pol_sigma_r2"/>
</dbReference>
<protein>
    <submittedName>
        <fullName evidence="8">RNA polymerase subunit sigma</fullName>
    </submittedName>
</protein>
<dbReference type="Proteomes" id="UP000197003">
    <property type="component" value="Chromosome"/>
</dbReference>
<gene>
    <name evidence="8" type="ORF">B9G79_14090</name>
</gene>
<keyword evidence="4" id="KW-0238">DNA-binding</keyword>
<dbReference type="GO" id="GO:0016987">
    <property type="term" value="F:sigma factor activity"/>
    <property type="evidence" value="ECO:0007669"/>
    <property type="project" value="UniProtKB-KW"/>
</dbReference>
<dbReference type="Gene3D" id="1.10.1740.10">
    <property type="match status" value="1"/>
</dbReference>
<dbReference type="NCBIfam" id="TIGR02937">
    <property type="entry name" value="sigma70-ECF"/>
    <property type="match status" value="1"/>
</dbReference>
<evidence type="ECO:0000256" key="4">
    <source>
        <dbReference type="ARBA" id="ARBA00023125"/>
    </source>
</evidence>
<evidence type="ECO:0000259" key="7">
    <source>
        <dbReference type="Pfam" id="PF08281"/>
    </source>
</evidence>
<dbReference type="RefSeq" id="WP_088566079.1">
    <property type="nucleotide sequence ID" value="NZ_CP020946.1"/>
</dbReference>
<name>A0A1Z3NAW1_BDEBC</name>
<keyword evidence="3" id="KW-0731">Sigma factor</keyword>
<accession>A0A1Z3NAW1</accession>
<dbReference type="OrthoDB" id="5293399at2"/>
<feature type="domain" description="RNA polymerase sigma factor 70 region 4 type 2" evidence="7">
    <location>
        <begin position="99"/>
        <end position="151"/>
    </location>
</feature>
<dbReference type="InterPro" id="IPR036388">
    <property type="entry name" value="WH-like_DNA-bd_sf"/>
</dbReference>
<organism evidence="8 9">
    <name type="scientific">Bdellovibrio bacteriovorus</name>
    <dbReference type="NCBI Taxonomy" id="959"/>
    <lineage>
        <taxon>Bacteria</taxon>
        <taxon>Pseudomonadati</taxon>
        <taxon>Bdellovibrionota</taxon>
        <taxon>Bdellovibrionia</taxon>
        <taxon>Bdellovibrionales</taxon>
        <taxon>Pseudobdellovibrionaceae</taxon>
        <taxon>Bdellovibrio</taxon>
    </lineage>
</organism>
<evidence type="ECO:0000256" key="5">
    <source>
        <dbReference type="ARBA" id="ARBA00023163"/>
    </source>
</evidence>
<dbReference type="PANTHER" id="PTHR43133:SF8">
    <property type="entry name" value="RNA POLYMERASE SIGMA FACTOR HI_1459-RELATED"/>
    <property type="match status" value="1"/>
</dbReference>
<evidence type="ECO:0000259" key="6">
    <source>
        <dbReference type="Pfam" id="PF04542"/>
    </source>
</evidence>
<keyword evidence="2" id="KW-0805">Transcription regulation</keyword>
<evidence type="ECO:0000256" key="3">
    <source>
        <dbReference type="ARBA" id="ARBA00023082"/>
    </source>
</evidence>
<sequence length="162" mass="18385">MSFSDAADFAKFYEAHAHKVRGLLFRLVGESALSDLTQESFMKAWEHRGKFRAESEASTWLYRIAYNSAVDHLRKAGRREEVSPEQVEESLEKNLSHRELVDLALGTLDVDMRAVVVLFYLEDQSLKEIARALEIPEGTVKSRLSLARQKMSDLLAKKGVSL</sequence>
<keyword evidence="5" id="KW-0804">Transcription</keyword>
<dbReference type="InterPro" id="IPR013249">
    <property type="entry name" value="RNA_pol_sigma70_r4_t2"/>
</dbReference>
<dbReference type="GO" id="GO:0006352">
    <property type="term" value="P:DNA-templated transcription initiation"/>
    <property type="evidence" value="ECO:0007669"/>
    <property type="project" value="InterPro"/>
</dbReference>
<feature type="domain" description="RNA polymerase sigma-70 region 2" evidence="6">
    <location>
        <begin position="12"/>
        <end position="79"/>
    </location>
</feature>
<evidence type="ECO:0000313" key="9">
    <source>
        <dbReference type="Proteomes" id="UP000197003"/>
    </source>
</evidence>
<dbReference type="InterPro" id="IPR014284">
    <property type="entry name" value="RNA_pol_sigma-70_dom"/>
</dbReference>
<dbReference type="GO" id="GO:0003677">
    <property type="term" value="F:DNA binding"/>
    <property type="evidence" value="ECO:0007669"/>
    <property type="project" value="UniProtKB-KW"/>
</dbReference>
<dbReference type="SUPFAM" id="SSF88659">
    <property type="entry name" value="Sigma3 and sigma4 domains of RNA polymerase sigma factors"/>
    <property type="match status" value="1"/>
</dbReference>
<evidence type="ECO:0000313" key="8">
    <source>
        <dbReference type="EMBL" id="ASD64623.1"/>
    </source>
</evidence>
<evidence type="ECO:0000256" key="2">
    <source>
        <dbReference type="ARBA" id="ARBA00023015"/>
    </source>
</evidence>
<dbReference type="Pfam" id="PF08281">
    <property type="entry name" value="Sigma70_r4_2"/>
    <property type="match status" value="1"/>
</dbReference>
<dbReference type="InterPro" id="IPR039425">
    <property type="entry name" value="RNA_pol_sigma-70-like"/>
</dbReference>
<dbReference type="EMBL" id="CP020946">
    <property type="protein sequence ID" value="ASD64623.1"/>
    <property type="molecule type" value="Genomic_DNA"/>
</dbReference>
<dbReference type="Pfam" id="PF04542">
    <property type="entry name" value="Sigma70_r2"/>
    <property type="match status" value="1"/>
</dbReference>
<proteinExistence type="inferred from homology"/>
<evidence type="ECO:0000256" key="1">
    <source>
        <dbReference type="ARBA" id="ARBA00010641"/>
    </source>
</evidence>
<dbReference type="PANTHER" id="PTHR43133">
    <property type="entry name" value="RNA POLYMERASE ECF-TYPE SIGMA FACTO"/>
    <property type="match status" value="1"/>
</dbReference>